<dbReference type="AlphaFoldDB" id="A0AAE6QHW4"/>
<organism evidence="1 2">
    <name type="scientific">Pseudomonas coronafaciens pv. coronafaciens</name>
    <dbReference type="NCBI Taxonomy" id="235275"/>
    <lineage>
        <taxon>Bacteria</taxon>
        <taxon>Pseudomonadati</taxon>
        <taxon>Pseudomonadota</taxon>
        <taxon>Gammaproteobacteria</taxon>
        <taxon>Pseudomonadales</taxon>
        <taxon>Pseudomonadaceae</taxon>
        <taxon>Pseudomonas</taxon>
        <taxon>Pseudomonas coronafaciens</taxon>
    </lineage>
</organism>
<dbReference type="AntiFam" id="ANF00261">
    <property type="entry name" value="Protein of unknown function (DUF1534)"/>
</dbReference>
<gene>
    <name evidence="1" type="ORF">GMO17_11125</name>
</gene>
<dbReference type="EMBL" id="CP046441">
    <property type="protein sequence ID" value="QGT81698.1"/>
    <property type="molecule type" value="Genomic_DNA"/>
</dbReference>
<sequence>MRLSCSTLRLRTVVQLSFPTLQRGNAVSDALRQRPALRRMFKSCRPQVLNLCTRLSSSLDSVSRLLESARAASERSAISCASPWI</sequence>
<reference evidence="1 2" key="1">
    <citation type="submission" date="2019-11" db="EMBL/GenBank/DDBJ databases">
        <title>Complete genome sequence of Pseudomonas syringae pv. coronafaciens isolate B19001 originated in imported oat cereal.</title>
        <authorList>
            <person name="Kim S.M."/>
            <person name="Lee B.C."/>
            <person name="Seo S.J."/>
            <person name="Lee J.E."/>
            <person name="Choi N.J."/>
            <person name="Park J.H."/>
        </authorList>
    </citation>
    <scope>NUCLEOTIDE SEQUENCE [LARGE SCALE GENOMIC DNA]</scope>
    <source>
        <strain evidence="1 2">B19001</strain>
    </source>
</reference>
<evidence type="ECO:0000313" key="2">
    <source>
        <dbReference type="Proteomes" id="UP000423413"/>
    </source>
</evidence>
<proteinExistence type="predicted"/>
<name>A0AAE6QHW4_9PSED</name>
<dbReference type="Proteomes" id="UP000423413">
    <property type="component" value="Chromosome"/>
</dbReference>
<protein>
    <submittedName>
        <fullName evidence="1">DUF1534 domain-containing protein</fullName>
    </submittedName>
</protein>
<accession>A0AAE6QHW4</accession>
<evidence type="ECO:0000313" key="1">
    <source>
        <dbReference type="EMBL" id="QGT81698.1"/>
    </source>
</evidence>